<dbReference type="EMBL" id="MH041493">
    <property type="protein sequence ID" value="AWO72477.1"/>
    <property type="molecule type" value="Genomic_DNA"/>
</dbReference>
<dbReference type="InterPro" id="IPR014875">
    <property type="entry name" value="Mor_transcription_activator"/>
</dbReference>
<accession>A0A2U9ADB6</accession>
<evidence type="ECO:0000259" key="1">
    <source>
        <dbReference type="Pfam" id="PF08765"/>
    </source>
</evidence>
<dbReference type="Pfam" id="PF08765">
    <property type="entry name" value="Mor"/>
    <property type="match status" value="1"/>
</dbReference>
<dbReference type="SUPFAM" id="SSF46689">
    <property type="entry name" value="Homeodomain-like"/>
    <property type="match status" value="1"/>
</dbReference>
<gene>
    <name evidence="2" type="ORF">HMNKFOFK_00052</name>
    <name evidence="3" type="ORF">LBOJFJBN_00056</name>
</gene>
<reference evidence="3" key="1">
    <citation type="journal article" date="2019" name="BMC Microbiol.">
        <title>Tetracycline resistance genes of the Clostridia.</title>
        <authorList>
            <person name="Vidor C.J."/>
            <person name="Bulach D."/>
            <person name="Awad M."/>
            <person name="Dena L."/>
        </authorList>
    </citation>
    <scope>NUCLEOTIDE SEQUENCE</scope>
    <source>
        <strain evidence="2">MCD43</strain>
        <strain evidence="3">MCD46</strain>
    </source>
</reference>
<sequence>MKIEKSDFKGIYAEMSEILGEEIVRIIHKHYKGQQINLPMKLYSNEYVEKYIIENFSKKSVREMARDLGYSDKWVGRLIKGISLKEEKAR</sequence>
<proteinExistence type="predicted"/>
<dbReference type="EMBL" id="MH041492">
    <property type="protein sequence ID" value="AWO72425.1"/>
    <property type="molecule type" value="Genomic_DNA"/>
</dbReference>
<feature type="domain" description="Mor transcription activator" evidence="1">
    <location>
        <begin position="10"/>
        <end position="86"/>
    </location>
</feature>
<dbReference type="RefSeq" id="WP_077065552.1">
    <property type="nucleotide sequence ID" value="NZ_JADYVA010000011.1"/>
</dbReference>
<evidence type="ECO:0000313" key="2">
    <source>
        <dbReference type="EMBL" id="AWO72425.1"/>
    </source>
</evidence>
<organism evidence="3">
    <name type="scientific">Clostridioides difficile</name>
    <name type="common">Peptoclostridium difficile</name>
    <dbReference type="NCBI Taxonomy" id="1496"/>
    <lineage>
        <taxon>Bacteria</taxon>
        <taxon>Bacillati</taxon>
        <taxon>Bacillota</taxon>
        <taxon>Clostridia</taxon>
        <taxon>Peptostreptococcales</taxon>
        <taxon>Peptostreptococcaceae</taxon>
        <taxon>Clostridioides</taxon>
    </lineage>
</organism>
<dbReference type="AlphaFoldDB" id="A0A2U9ADB6"/>
<evidence type="ECO:0000313" key="3">
    <source>
        <dbReference type="EMBL" id="AWO72477.1"/>
    </source>
</evidence>
<protein>
    <recommendedName>
        <fullName evidence="1">Mor transcription activator domain-containing protein</fullName>
    </recommendedName>
</protein>
<dbReference type="InterPro" id="IPR009057">
    <property type="entry name" value="Homeodomain-like_sf"/>
</dbReference>
<name>A0A2U9ADB6_CLODI</name>